<evidence type="ECO:0000256" key="3">
    <source>
        <dbReference type="ARBA" id="ARBA00008430"/>
    </source>
</evidence>
<dbReference type="PRINTS" id="PR00348">
    <property type="entry name" value="UBIQUITIN"/>
</dbReference>
<dbReference type="Proteomes" id="UP001341281">
    <property type="component" value="Chromosome 05"/>
</dbReference>
<keyword evidence="6" id="KW-0832">Ubl conjugation</keyword>
<evidence type="ECO:0000256" key="8">
    <source>
        <dbReference type="SAM" id="MobiDB-lite"/>
    </source>
</evidence>
<feature type="domain" description="Ubiquitin-like" evidence="9">
    <location>
        <begin position="161"/>
        <end position="236"/>
    </location>
</feature>
<keyword evidence="4" id="KW-0963">Cytoplasm</keyword>
<dbReference type="AlphaFoldDB" id="A0AAQ3WTW1"/>
<keyword evidence="11" id="KW-1185">Reference proteome</keyword>
<comment type="similarity">
    <text evidence="3">Belongs to the ubiquitin family.</text>
</comment>
<comment type="subcellular location">
    <subcellularLocation>
        <location evidence="2">Cytoplasm</location>
    </subcellularLocation>
    <subcellularLocation>
        <location evidence="1">Nucleus</location>
    </subcellularLocation>
</comment>
<feature type="domain" description="Ubiquitin-like" evidence="9">
    <location>
        <begin position="313"/>
        <end position="388"/>
    </location>
</feature>
<evidence type="ECO:0000313" key="10">
    <source>
        <dbReference type="EMBL" id="WVZ74097.1"/>
    </source>
</evidence>
<proteinExistence type="inferred from homology"/>
<dbReference type="FunFam" id="3.10.20.90:FF:000016">
    <property type="entry name" value="Polyubiquitin 3"/>
    <property type="match status" value="5"/>
</dbReference>
<dbReference type="GO" id="GO:0005737">
    <property type="term" value="C:cytoplasm"/>
    <property type="evidence" value="ECO:0007669"/>
    <property type="project" value="UniProtKB-SubCell"/>
</dbReference>
<dbReference type="GO" id="GO:0005634">
    <property type="term" value="C:nucleus"/>
    <property type="evidence" value="ECO:0007669"/>
    <property type="project" value="UniProtKB-SubCell"/>
</dbReference>
<feature type="compositionally biased region" description="Pro residues" evidence="8">
    <location>
        <begin position="125"/>
        <end position="135"/>
    </location>
</feature>
<dbReference type="SMART" id="SM00213">
    <property type="entry name" value="UBQ"/>
    <property type="match status" value="5"/>
</dbReference>
<keyword evidence="7" id="KW-0539">Nucleus</keyword>
<dbReference type="Gene3D" id="3.10.20.90">
    <property type="entry name" value="Phosphatidylinositol 3-kinase Catalytic Subunit, Chain A, domain 1"/>
    <property type="match status" value="5"/>
</dbReference>
<feature type="domain" description="Ubiquitin-like" evidence="9">
    <location>
        <begin position="237"/>
        <end position="312"/>
    </location>
</feature>
<feature type="region of interest" description="Disordered" evidence="8">
    <location>
        <begin position="69"/>
        <end position="96"/>
    </location>
</feature>
<dbReference type="InterPro" id="IPR050158">
    <property type="entry name" value="Ubiquitin_ubiquitin-like"/>
</dbReference>
<dbReference type="EMBL" id="CP144749">
    <property type="protein sequence ID" value="WVZ74097.1"/>
    <property type="molecule type" value="Genomic_DNA"/>
</dbReference>
<accession>A0AAQ3WTW1</accession>
<reference evidence="10 11" key="1">
    <citation type="submission" date="2024-02" db="EMBL/GenBank/DDBJ databases">
        <title>High-quality chromosome-scale genome assembly of Pensacola bahiagrass (Paspalum notatum Flugge var. saurae).</title>
        <authorList>
            <person name="Vega J.M."/>
            <person name="Podio M."/>
            <person name="Orjuela J."/>
            <person name="Siena L.A."/>
            <person name="Pessino S.C."/>
            <person name="Combes M.C."/>
            <person name="Mariac C."/>
            <person name="Albertini E."/>
            <person name="Pupilli F."/>
            <person name="Ortiz J.P.A."/>
            <person name="Leblanc O."/>
        </authorList>
    </citation>
    <scope>NUCLEOTIDE SEQUENCE [LARGE SCALE GENOMIC DNA]</scope>
    <source>
        <strain evidence="10">R1</strain>
        <tissue evidence="10">Leaf</tissue>
    </source>
</reference>
<gene>
    <name evidence="10" type="ORF">U9M48_022320</name>
</gene>
<evidence type="ECO:0000313" key="11">
    <source>
        <dbReference type="Proteomes" id="UP001341281"/>
    </source>
</evidence>
<evidence type="ECO:0000256" key="1">
    <source>
        <dbReference type="ARBA" id="ARBA00004123"/>
    </source>
</evidence>
<dbReference type="PANTHER" id="PTHR10666">
    <property type="entry name" value="UBIQUITIN"/>
    <property type="match status" value="1"/>
</dbReference>
<evidence type="ECO:0000256" key="5">
    <source>
        <dbReference type="ARBA" id="ARBA00022499"/>
    </source>
</evidence>
<feature type="region of interest" description="Disordered" evidence="8">
    <location>
        <begin position="119"/>
        <end position="139"/>
    </location>
</feature>
<dbReference type="InterPro" id="IPR019954">
    <property type="entry name" value="Ubiquitin_CS"/>
</dbReference>
<dbReference type="InterPro" id="IPR029071">
    <property type="entry name" value="Ubiquitin-like_domsf"/>
</dbReference>
<sequence>MLNQSEHKGLSLGLTTPPFLATLAFNQRSVGTREYGLGFGTRHMGLGIRTTAHLGWKKQDPPREFWKRRAATATERRPPDAEDTRGPSPTRKAGRAALTTKPRLLQNKYCSAHPARFRSRSIPIPKHPSSPPNPRRLPHRRVAFSSDASARRSAIFRPRKMQIFVKTLTGKTITLEVESSDTIDNVKAKIQDKEGIPPDQQRLIFAGKQLEDGRTLADYNIQKESTLHLVLRLRGGMQIFVKTLTGKTITLEVESSDTIDNVKAKIQDKEGIPPDQQRLIFAGKQLEDGRTLADYNIQKESTLHLVLRLRGGMQIFVKTLTGKTITLEVESSDTIDNVKAKIQDKEGIPPDQQRLIFAGKQLEDGRTLADYNIQKESTLHLVLRLRGGMQIFVKTLTGKTITLEVESSDTIDNVKAKIQDKEGIPPDQQRLIFAGKQLEDGRTLADYNIQKESTLHLVLRLRGGMQIFVKTLTGKTITLEVESSDTIDNVKAKIQDKEGIPPDQQRLIFAGKQLEDGRTLADYNIQKESTLHLVLRLRGGSVN</sequence>
<feature type="domain" description="Ubiquitin-like" evidence="9">
    <location>
        <begin position="465"/>
        <end position="540"/>
    </location>
</feature>
<evidence type="ECO:0000259" key="9">
    <source>
        <dbReference type="PROSITE" id="PS50053"/>
    </source>
</evidence>
<dbReference type="Pfam" id="PF00240">
    <property type="entry name" value="ubiquitin"/>
    <property type="match status" value="5"/>
</dbReference>
<feature type="compositionally biased region" description="Basic and acidic residues" evidence="8">
    <location>
        <begin position="74"/>
        <end position="85"/>
    </location>
</feature>
<evidence type="ECO:0000256" key="6">
    <source>
        <dbReference type="ARBA" id="ARBA00022843"/>
    </source>
</evidence>
<dbReference type="InterPro" id="IPR019956">
    <property type="entry name" value="Ubiquitin_dom"/>
</dbReference>
<dbReference type="InterPro" id="IPR000626">
    <property type="entry name" value="Ubiquitin-like_dom"/>
</dbReference>
<keyword evidence="5" id="KW-1017">Isopeptide bond</keyword>
<organism evidence="10 11">
    <name type="scientific">Paspalum notatum var. saurae</name>
    <dbReference type="NCBI Taxonomy" id="547442"/>
    <lineage>
        <taxon>Eukaryota</taxon>
        <taxon>Viridiplantae</taxon>
        <taxon>Streptophyta</taxon>
        <taxon>Embryophyta</taxon>
        <taxon>Tracheophyta</taxon>
        <taxon>Spermatophyta</taxon>
        <taxon>Magnoliopsida</taxon>
        <taxon>Liliopsida</taxon>
        <taxon>Poales</taxon>
        <taxon>Poaceae</taxon>
        <taxon>PACMAD clade</taxon>
        <taxon>Panicoideae</taxon>
        <taxon>Andropogonodae</taxon>
        <taxon>Paspaleae</taxon>
        <taxon>Paspalinae</taxon>
        <taxon>Paspalum</taxon>
    </lineage>
</organism>
<dbReference type="SUPFAM" id="SSF54236">
    <property type="entry name" value="Ubiquitin-like"/>
    <property type="match status" value="5"/>
</dbReference>
<dbReference type="CDD" id="cd01803">
    <property type="entry name" value="Ubl_ubiquitin"/>
    <property type="match status" value="5"/>
</dbReference>
<dbReference type="PROSITE" id="PS00299">
    <property type="entry name" value="UBIQUITIN_1"/>
    <property type="match status" value="5"/>
</dbReference>
<evidence type="ECO:0000256" key="2">
    <source>
        <dbReference type="ARBA" id="ARBA00004496"/>
    </source>
</evidence>
<evidence type="ECO:0000256" key="7">
    <source>
        <dbReference type="ARBA" id="ARBA00023242"/>
    </source>
</evidence>
<evidence type="ECO:0000256" key="4">
    <source>
        <dbReference type="ARBA" id="ARBA00022490"/>
    </source>
</evidence>
<dbReference type="GO" id="GO:0003729">
    <property type="term" value="F:mRNA binding"/>
    <property type="evidence" value="ECO:0007669"/>
    <property type="project" value="UniProtKB-ARBA"/>
</dbReference>
<protein>
    <recommendedName>
        <fullName evidence="9">Ubiquitin-like domain-containing protein</fullName>
    </recommendedName>
</protein>
<dbReference type="PROSITE" id="PS50053">
    <property type="entry name" value="UBIQUITIN_2"/>
    <property type="match status" value="5"/>
</dbReference>
<name>A0AAQ3WTW1_PASNO</name>
<feature type="domain" description="Ubiquitin-like" evidence="9">
    <location>
        <begin position="389"/>
        <end position="464"/>
    </location>
</feature>